<dbReference type="Gene3D" id="3.40.1730.10">
    <property type="entry name" value="pa0076 domain"/>
    <property type="match status" value="1"/>
</dbReference>
<sequence length="203" mass="22535">MGDFAHRRLPEAFRARWDQWLQHGMMQLRLRHEDWTARYLEGPVWFFALAQDVAGPSCWVGVVMPSVDGVGRYFPFAVACELHQPWPSLPAAAWPALHRWWQRAAQAALEGLDQDQDAARFDGTLARLFAGAADTPVAQDELGTPPAWPAGGQSLWLTHPGGEGQRLLSAGLPREERFDLLFAPAREAAGPSDCREADKVDPT</sequence>
<dbReference type="Proteomes" id="UP000249135">
    <property type="component" value="Unassembled WGS sequence"/>
</dbReference>
<accession>A0A2W5S4B2</accession>
<dbReference type="Pfam" id="PF09867">
    <property type="entry name" value="TagF_N"/>
    <property type="match status" value="1"/>
</dbReference>
<dbReference type="AlphaFoldDB" id="A0A2W5S4B2"/>
<dbReference type="EMBL" id="QFPP01000125">
    <property type="protein sequence ID" value="PZQ74543.1"/>
    <property type="molecule type" value="Genomic_DNA"/>
</dbReference>
<reference evidence="1 2" key="1">
    <citation type="submission" date="2017-08" db="EMBL/GenBank/DDBJ databases">
        <title>Infants hospitalized years apart are colonized by the same room-sourced microbial strains.</title>
        <authorList>
            <person name="Brooks B."/>
            <person name="Olm M.R."/>
            <person name="Firek B.A."/>
            <person name="Baker R."/>
            <person name="Thomas B.C."/>
            <person name="Morowitz M.J."/>
            <person name="Banfield J.F."/>
        </authorList>
    </citation>
    <scope>NUCLEOTIDE SEQUENCE [LARGE SCALE GENOMIC DNA]</scope>
    <source>
        <strain evidence="1">S2_005_003_R2_41</strain>
    </source>
</reference>
<organism evidence="1 2">
    <name type="scientific">Variovorax paradoxus</name>
    <dbReference type="NCBI Taxonomy" id="34073"/>
    <lineage>
        <taxon>Bacteria</taxon>
        <taxon>Pseudomonadati</taxon>
        <taxon>Pseudomonadota</taxon>
        <taxon>Betaproteobacteria</taxon>
        <taxon>Burkholderiales</taxon>
        <taxon>Comamonadaceae</taxon>
        <taxon>Variovorax</taxon>
    </lineage>
</organism>
<dbReference type="InterPro" id="IPR017748">
    <property type="entry name" value="TagF"/>
</dbReference>
<evidence type="ECO:0000313" key="1">
    <source>
        <dbReference type="EMBL" id="PZQ74543.1"/>
    </source>
</evidence>
<evidence type="ECO:0000313" key="2">
    <source>
        <dbReference type="Proteomes" id="UP000249135"/>
    </source>
</evidence>
<comment type="caution">
    <text evidence="1">The sequence shown here is derived from an EMBL/GenBank/DDBJ whole genome shotgun (WGS) entry which is preliminary data.</text>
</comment>
<protein>
    <submittedName>
        <fullName evidence="1">Type VI secretion system-associated protein TagF</fullName>
    </submittedName>
</protein>
<gene>
    <name evidence="1" type="primary">tagF</name>
    <name evidence="1" type="ORF">DI563_12050</name>
</gene>
<dbReference type="InterPro" id="IPR038225">
    <property type="entry name" value="TagF_sf"/>
</dbReference>
<name>A0A2W5S4B2_VARPD</name>
<dbReference type="NCBIfam" id="TIGR03373">
    <property type="entry name" value="VI_minor_4"/>
    <property type="match status" value="1"/>
</dbReference>
<proteinExistence type="predicted"/>